<dbReference type="InterPro" id="IPR036412">
    <property type="entry name" value="HAD-like_sf"/>
</dbReference>
<dbReference type="PANTHER" id="PTHR35134:SF2">
    <property type="entry name" value="NUCLEOTIDASE YQFW-RELATED"/>
    <property type="match status" value="1"/>
</dbReference>
<dbReference type="InterPro" id="IPR052419">
    <property type="entry name" value="5_3-deoxyribonucleotidase-like"/>
</dbReference>
<accession>A0ABU0JSQ1</accession>
<dbReference type="InterPro" id="IPR009206">
    <property type="entry name" value="Nucleotidase_putative"/>
</dbReference>
<protein>
    <recommendedName>
        <fullName evidence="3">Nucleotidase</fullName>
        <ecNumber evidence="3">3.1.3.-</ecNumber>
    </recommendedName>
</protein>
<keyword evidence="5" id="KW-1185">Reference proteome</keyword>
<sequence length="187" mass="22370">MKLNICVDIDGTITDPYYWLKYVNPYFHTNLKSEDIVKFDICRILNIDDETYNEFYDELGEQIHSDNIPRDFAVQVLNKLAKEHNIYYITARPDKYRQVTEKWLYENGLPKVPVYMMGHHNKSEQAKELKCDIFVEDRYRNSVFLAKEGIKVLMLDTNYNRYPLINNMTRVLGWQDVEKEVEKVINK</sequence>
<dbReference type="RefSeq" id="WP_307355492.1">
    <property type="nucleotide sequence ID" value="NZ_BAAACJ010000029.1"/>
</dbReference>
<dbReference type="Pfam" id="PF06941">
    <property type="entry name" value="NT5C"/>
    <property type="match status" value="1"/>
</dbReference>
<dbReference type="InterPro" id="IPR023214">
    <property type="entry name" value="HAD_sf"/>
</dbReference>
<comment type="similarity">
    <text evidence="1 3">Belongs to the 5'(3')-deoxyribonucleotidase family.</text>
</comment>
<gene>
    <name evidence="4" type="ORF">QOZ93_001196</name>
</gene>
<evidence type="ECO:0000313" key="4">
    <source>
        <dbReference type="EMBL" id="MDQ0479455.1"/>
    </source>
</evidence>
<dbReference type="SUPFAM" id="SSF56784">
    <property type="entry name" value="HAD-like"/>
    <property type="match status" value="1"/>
</dbReference>
<evidence type="ECO:0000256" key="3">
    <source>
        <dbReference type="PIRNR" id="PIRNR021362"/>
    </source>
</evidence>
<evidence type="ECO:0000313" key="5">
    <source>
        <dbReference type="Proteomes" id="UP001224418"/>
    </source>
</evidence>
<dbReference type="Proteomes" id="UP001224418">
    <property type="component" value="Unassembled WGS sequence"/>
</dbReference>
<name>A0ABU0JSQ1_HATLI</name>
<evidence type="ECO:0000256" key="1">
    <source>
        <dbReference type="ARBA" id="ARBA00009589"/>
    </source>
</evidence>
<dbReference type="Gene3D" id="3.40.50.1000">
    <property type="entry name" value="HAD superfamily/HAD-like"/>
    <property type="match status" value="1"/>
</dbReference>
<keyword evidence="2 3" id="KW-0378">Hydrolase</keyword>
<evidence type="ECO:0000256" key="2">
    <source>
        <dbReference type="ARBA" id="ARBA00022801"/>
    </source>
</evidence>
<dbReference type="PANTHER" id="PTHR35134">
    <property type="entry name" value="NUCLEOTIDASE YQFW-RELATED"/>
    <property type="match status" value="1"/>
</dbReference>
<organism evidence="4 5">
    <name type="scientific">Hathewaya limosa</name>
    <name type="common">Clostridium limosum</name>
    <dbReference type="NCBI Taxonomy" id="1536"/>
    <lineage>
        <taxon>Bacteria</taxon>
        <taxon>Bacillati</taxon>
        <taxon>Bacillota</taxon>
        <taxon>Clostridia</taxon>
        <taxon>Eubacteriales</taxon>
        <taxon>Clostridiaceae</taxon>
        <taxon>Hathewaya</taxon>
    </lineage>
</organism>
<dbReference type="PIRSF" id="PIRSF021362">
    <property type="entry name" value="UCP021362_HAD"/>
    <property type="match status" value="1"/>
</dbReference>
<dbReference type="EC" id="3.1.3.-" evidence="3"/>
<comment type="caution">
    <text evidence="4">The sequence shown here is derived from an EMBL/GenBank/DDBJ whole genome shotgun (WGS) entry which is preliminary data.</text>
</comment>
<reference evidence="4 5" key="1">
    <citation type="submission" date="2023-07" db="EMBL/GenBank/DDBJ databases">
        <title>Genomic Encyclopedia of Type Strains, Phase IV (KMG-IV): sequencing the most valuable type-strain genomes for metagenomic binning, comparative biology and taxonomic classification.</title>
        <authorList>
            <person name="Goeker M."/>
        </authorList>
    </citation>
    <scope>NUCLEOTIDE SEQUENCE [LARGE SCALE GENOMIC DNA]</scope>
    <source>
        <strain evidence="4 5">DSM 1400</strain>
    </source>
</reference>
<dbReference type="EMBL" id="JAUSWN010000008">
    <property type="protein sequence ID" value="MDQ0479455.1"/>
    <property type="molecule type" value="Genomic_DNA"/>
</dbReference>
<proteinExistence type="inferred from homology"/>
<dbReference type="InterPro" id="IPR010708">
    <property type="entry name" value="5'(3')-deoxyribonucleotidase"/>
</dbReference>